<dbReference type="GO" id="GO:0005634">
    <property type="term" value="C:nucleus"/>
    <property type="evidence" value="ECO:0007669"/>
    <property type="project" value="UniProtKB-SubCell"/>
</dbReference>
<keyword evidence="5" id="KW-0539">Nucleus</keyword>
<evidence type="ECO:0000259" key="8">
    <source>
        <dbReference type="Pfam" id="PF12231"/>
    </source>
</evidence>
<dbReference type="InterPro" id="IPR022031">
    <property type="entry name" value="Rif1_N"/>
</dbReference>
<comment type="subcellular location">
    <subcellularLocation>
        <location evidence="2">Chromosome</location>
        <location evidence="2">Telomere</location>
    </subcellularLocation>
    <subcellularLocation>
        <location evidence="1">Nucleus</location>
    </subcellularLocation>
</comment>
<dbReference type="EMBL" id="JBFOLJ010000018">
    <property type="protein sequence ID" value="KAL2464430.1"/>
    <property type="molecule type" value="Genomic_DNA"/>
</dbReference>
<feature type="region of interest" description="Disordered" evidence="7">
    <location>
        <begin position="1030"/>
        <end position="1093"/>
    </location>
</feature>
<dbReference type="Pfam" id="PF12231">
    <property type="entry name" value="Rif1_N"/>
    <property type="match status" value="1"/>
</dbReference>
<accession>A0ABD1PKK6</accession>
<feature type="compositionally biased region" description="Polar residues" evidence="7">
    <location>
        <begin position="1070"/>
        <end position="1093"/>
    </location>
</feature>
<evidence type="ECO:0000256" key="5">
    <source>
        <dbReference type="ARBA" id="ARBA00023242"/>
    </source>
</evidence>
<dbReference type="PANTHER" id="PTHR22928">
    <property type="entry name" value="TELOMERE-ASSOCIATED PROTEIN RIF1"/>
    <property type="match status" value="1"/>
</dbReference>
<keyword evidence="6" id="KW-0131">Cell cycle</keyword>
<sequence>MEMANSELKDQIEEIKGLLSSRNKSLAYSKLLHFQQQSTENTSSIQILADSIHAILSSIVVDISHYDEEIAAPALKCLGFMIYHPCILASTKGDDANAIIESLVKVITTTKIKSICNLGVWCISIQQFSDSILAENFHSLLRAVIHALDNPIGSFSTTFEAMQAVVKLTSSLTEKMRELSNVWAPPIYRRLVSVDKRDRDISERCLLKIRSIISPPPLILCKALAIDVKKKLLSAMKELMDQGMKIQSLQAWGWFIRLLGPYATKNKHLVNEMLKLLEQTFSDFDSPVQIASLVAWEGLIDALIEPTIPCLTNFVLEHDTQELRMSEGNDRQMEANGHLKRIKLIMKPLIGIMSSKCDVSVHASCLNTWSYLLHKLNTYISCQSVIKTVWEPIVEVIFQVGPEIKNIWLFNFCVDLLDTLILGRNKDATYNLHIHETTKLSAQNLVVGHLATGKCLLKNYPIKWSPWDLCQLDFFTKMIYILATQGSKATVTPEFRRLAGDAALRLFRSLLKAVNDSLKCASITYDEVMQCLNTILRFLGKLCANVTSEDSCINDSCHTCLQFLEVASEGLESSILRSPLYKVALDLNCIEKLKPAGEFRSVTVEGICFINSMDIVSPVVYLSTLYFYVVVHSTLKAPECESILLPMNGYLKFLLTLDVPLEVLRAFVGLLYKHKVFNCLKIWVVLANCLKDYIDGRKDLLVLNMELDNLGYSLVLYFLSYPFALSSFPQIKLELRDVIELWKLLFVSVNHSLQSEDSPVKSFSEDLCSILNGFFDEVGLAVGTVENQGFLLLYESIILYFLEQSTLSISCKGSKNMDCDGRISSHMKNSMELAARFMKLFLKKESGTPTKLSVPSRLLSALIHFVSCLHLREDIVALIEAMSSPLLEGLSDMHLFDVNANKQLRLLWKEILKSLCRSQPSVKFDSSFLKFQDPLLEITLDHPDPSISEPTINFWNASYGEQIKLEYPQNLVPVLDKLSRNGKINLCRRSHYREDSNTACQKLGVTATLNRCFKRVELLENVTNGLQYNDKTSLTSKRKRPELTEHQKEVRRAQQGRMMDCNGHGPGIRTYTSVDFSQGNEESQDSQDMGTLT</sequence>
<organism evidence="9 10">
    <name type="scientific">Forsythia ovata</name>
    <dbReference type="NCBI Taxonomy" id="205694"/>
    <lineage>
        <taxon>Eukaryota</taxon>
        <taxon>Viridiplantae</taxon>
        <taxon>Streptophyta</taxon>
        <taxon>Embryophyta</taxon>
        <taxon>Tracheophyta</taxon>
        <taxon>Spermatophyta</taxon>
        <taxon>Magnoliopsida</taxon>
        <taxon>eudicotyledons</taxon>
        <taxon>Gunneridae</taxon>
        <taxon>Pentapetalae</taxon>
        <taxon>asterids</taxon>
        <taxon>lamiids</taxon>
        <taxon>Lamiales</taxon>
        <taxon>Oleaceae</taxon>
        <taxon>Forsythieae</taxon>
        <taxon>Forsythia</taxon>
    </lineage>
</organism>
<dbReference type="InterPro" id="IPR016024">
    <property type="entry name" value="ARM-type_fold"/>
</dbReference>
<keyword evidence="4" id="KW-0779">Telomere</keyword>
<keyword evidence="3" id="KW-0158">Chromosome</keyword>
<evidence type="ECO:0000256" key="3">
    <source>
        <dbReference type="ARBA" id="ARBA00022454"/>
    </source>
</evidence>
<keyword evidence="10" id="KW-1185">Reference proteome</keyword>
<dbReference type="GO" id="GO:0000781">
    <property type="term" value="C:chromosome, telomeric region"/>
    <property type="evidence" value="ECO:0007669"/>
    <property type="project" value="UniProtKB-SubCell"/>
</dbReference>
<evidence type="ECO:0000256" key="2">
    <source>
        <dbReference type="ARBA" id="ARBA00004574"/>
    </source>
</evidence>
<dbReference type="Proteomes" id="UP001604277">
    <property type="component" value="Unassembled WGS sequence"/>
</dbReference>
<evidence type="ECO:0000256" key="1">
    <source>
        <dbReference type="ARBA" id="ARBA00004123"/>
    </source>
</evidence>
<evidence type="ECO:0000313" key="10">
    <source>
        <dbReference type="Proteomes" id="UP001604277"/>
    </source>
</evidence>
<proteinExistence type="predicted"/>
<feature type="compositionally biased region" description="Basic and acidic residues" evidence="7">
    <location>
        <begin position="1041"/>
        <end position="1052"/>
    </location>
</feature>
<gene>
    <name evidence="9" type="ORF">Fot_52386</name>
</gene>
<dbReference type="SUPFAM" id="SSF48371">
    <property type="entry name" value="ARM repeat"/>
    <property type="match status" value="1"/>
</dbReference>
<dbReference type="PANTHER" id="PTHR22928:SF3">
    <property type="entry name" value="TELOMERE-ASSOCIATED PROTEIN RIF1"/>
    <property type="match status" value="1"/>
</dbReference>
<protein>
    <recommendedName>
        <fullName evidence="8">Telomere-associated protein Rif1 N-terminal domain-containing protein</fullName>
    </recommendedName>
</protein>
<evidence type="ECO:0000256" key="6">
    <source>
        <dbReference type="ARBA" id="ARBA00023306"/>
    </source>
</evidence>
<evidence type="ECO:0000313" key="9">
    <source>
        <dbReference type="EMBL" id="KAL2464430.1"/>
    </source>
</evidence>
<evidence type="ECO:0000256" key="4">
    <source>
        <dbReference type="ARBA" id="ARBA00022895"/>
    </source>
</evidence>
<reference evidence="10" key="1">
    <citation type="submission" date="2024-07" db="EMBL/GenBank/DDBJ databases">
        <title>Two chromosome-level genome assemblies of Korean endemic species Abeliophyllum distichum and Forsythia ovata (Oleaceae).</title>
        <authorList>
            <person name="Jang H."/>
        </authorList>
    </citation>
    <scope>NUCLEOTIDE SEQUENCE [LARGE SCALE GENOMIC DNA]</scope>
</reference>
<feature type="domain" description="Telomere-associated protein Rif1 N-terminal" evidence="8">
    <location>
        <begin position="24"/>
        <end position="378"/>
    </location>
</feature>
<comment type="caution">
    <text evidence="9">The sequence shown here is derived from an EMBL/GenBank/DDBJ whole genome shotgun (WGS) entry which is preliminary data.</text>
</comment>
<evidence type="ECO:0000256" key="7">
    <source>
        <dbReference type="SAM" id="MobiDB-lite"/>
    </source>
</evidence>
<name>A0ABD1PKK6_9LAMI</name>
<dbReference type="AlphaFoldDB" id="A0ABD1PKK6"/>